<dbReference type="Proteomes" id="UP000321532">
    <property type="component" value="Unassembled WGS sequence"/>
</dbReference>
<dbReference type="SUPFAM" id="SSF55874">
    <property type="entry name" value="ATPase domain of HSP90 chaperone/DNA topoisomerase II/histidine kinase"/>
    <property type="match status" value="1"/>
</dbReference>
<evidence type="ECO:0000313" key="3">
    <source>
        <dbReference type="EMBL" id="GEO04207.1"/>
    </source>
</evidence>
<reference evidence="3 4" key="1">
    <citation type="submission" date="2019-07" db="EMBL/GenBank/DDBJ databases">
        <title>Whole genome shotgun sequence of Adhaeribacter aerolatus NBRC 106133.</title>
        <authorList>
            <person name="Hosoyama A."/>
            <person name="Uohara A."/>
            <person name="Ohji S."/>
            <person name="Ichikawa N."/>
        </authorList>
    </citation>
    <scope>NUCLEOTIDE SEQUENCE [LARGE SCALE GENOMIC DNA]</scope>
    <source>
        <strain evidence="3 4">NBRC 106133</strain>
    </source>
</reference>
<dbReference type="InterPro" id="IPR010559">
    <property type="entry name" value="Sig_transdc_His_kin_internal"/>
</dbReference>
<keyword evidence="1" id="KW-0812">Transmembrane</keyword>
<protein>
    <submittedName>
        <fullName evidence="3">Sensor histidine kinase</fullName>
    </submittedName>
</protein>
<keyword evidence="4" id="KW-1185">Reference proteome</keyword>
<dbReference type="InterPro" id="IPR036890">
    <property type="entry name" value="HATPase_C_sf"/>
</dbReference>
<dbReference type="PANTHER" id="PTHR34220:SF7">
    <property type="entry name" value="SENSOR HISTIDINE KINASE YPDA"/>
    <property type="match status" value="1"/>
</dbReference>
<dbReference type="Pfam" id="PF06580">
    <property type="entry name" value="His_kinase"/>
    <property type="match status" value="1"/>
</dbReference>
<dbReference type="RefSeq" id="WP_146897479.1">
    <property type="nucleotide sequence ID" value="NZ_BJYS01000013.1"/>
</dbReference>
<gene>
    <name evidence="3" type="ORF">AAE02nite_18710</name>
</gene>
<dbReference type="GO" id="GO:0016020">
    <property type="term" value="C:membrane"/>
    <property type="evidence" value="ECO:0007669"/>
    <property type="project" value="InterPro"/>
</dbReference>
<dbReference type="AlphaFoldDB" id="A0A512AXG5"/>
<keyword evidence="1" id="KW-0472">Membrane</keyword>
<keyword evidence="1" id="KW-1133">Transmembrane helix</keyword>
<dbReference type="PANTHER" id="PTHR34220">
    <property type="entry name" value="SENSOR HISTIDINE KINASE YPDA"/>
    <property type="match status" value="1"/>
</dbReference>
<feature type="transmembrane region" description="Helical" evidence="1">
    <location>
        <begin position="12"/>
        <end position="30"/>
    </location>
</feature>
<keyword evidence="3" id="KW-0808">Transferase</keyword>
<comment type="caution">
    <text evidence="3">The sequence shown here is derived from an EMBL/GenBank/DDBJ whole genome shotgun (WGS) entry which is preliminary data.</text>
</comment>
<dbReference type="GO" id="GO:0000155">
    <property type="term" value="F:phosphorelay sensor kinase activity"/>
    <property type="evidence" value="ECO:0007669"/>
    <property type="project" value="InterPro"/>
</dbReference>
<feature type="transmembrane region" description="Helical" evidence="1">
    <location>
        <begin position="74"/>
        <end position="95"/>
    </location>
</feature>
<dbReference type="EMBL" id="BJYS01000013">
    <property type="protein sequence ID" value="GEO04207.1"/>
    <property type="molecule type" value="Genomic_DNA"/>
</dbReference>
<sequence length="361" mass="42028">MITFSLRPYLPALIHILVWTTLGVMLLVLQPLSWNIALPTQFWIMQGIIFCVFICLFYLNANVWVPHFLFKNKIWLFMFLALATSVGVFILLNTASKWLNLSELMYQATHANRPDTMRSHRREGGFDMGRHFFTSGMILLILFISTSVATVQKWRMETKVRQDLEQEKISSELSFLKAQINPHFFFNTLNNIYSLTMFNVELAQKALHTLSRMMRYVLYDTQADRTLLSKELAFVQDYIDLMKLRLTDKVQVIFEQPASLADVPIAPMLLLPFIENAFKYGVSTEEPSRIYIGIKQQHKHLAIEVRNTLFTQKRVTLDESNGIGLINTRRRLDLLYPHNYSLNITEKTPENEFVVHLALDL</sequence>
<organism evidence="3 4">
    <name type="scientific">Adhaeribacter aerolatus</name>
    <dbReference type="NCBI Taxonomy" id="670289"/>
    <lineage>
        <taxon>Bacteria</taxon>
        <taxon>Pseudomonadati</taxon>
        <taxon>Bacteroidota</taxon>
        <taxon>Cytophagia</taxon>
        <taxon>Cytophagales</taxon>
        <taxon>Hymenobacteraceae</taxon>
        <taxon>Adhaeribacter</taxon>
    </lineage>
</organism>
<accession>A0A512AXG5</accession>
<dbReference type="OrthoDB" id="9792992at2"/>
<proteinExistence type="predicted"/>
<evidence type="ECO:0000313" key="4">
    <source>
        <dbReference type="Proteomes" id="UP000321532"/>
    </source>
</evidence>
<evidence type="ECO:0000259" key="2">
    <source>
        <dbReference type="Pfam" id="PF06580"/>
    </source>
</evidence>
<dbReference type="InterPro" id="IPR050640">
    <property type="entry name" value="Bact_2-comp_sensor_kinase"/>
</dbReference>
<name>A0A512AXG5_9BACT</name>
<evidence type="ECO:0000256" key="1">
    <source>
        <dbReference type="SAM" id="Phobius"/>
    </source>
</evidence>
<feature type="domain" description="Signal transduction histidine kinase internal region" evidence="2">
    <location>
        <begin position="172"/>
        <end position="249"/>
    </location>
</feature>
<dbReference type="Gene3D" id="3.30.565.10">
    <property type="entry name" value="Histidine kinase-like ATPase, C-terminal domain"/>
    <property type="match status" value="1"/>
</dbReference>
<feature type="transmembrane region" description="Helical" evidence="1">
    <location>
        <begin position="132"/>
        <end position="151"/>
    </location>
</feature>
<feature type="transmembrane region" description="Helical" evidence="1">
    <location>
        <begin position="42"/>
        <end position="62"/>
    </location>
</feature>
<keyword evidence="3" id="KW-0418">Kinase</keyword>